<evidence type="ECO:0000259" key="1">
    <source>
        <dbReference type="PROSITE" id="PS51819"/>
    </source>
</evidence>
<dbReference type="InterPro" id="IPR004360">
    <property type="entry name" value="Glyas_Fos-R_dOase_dom"/>
</dbReference>
<dbReference type="EMBL" id="FOKI01000028">
    <property type="protein sequence ID" value="SFB31186.1"/>
    <property type="molecule type" value="Genomic_DNA"/>
</dbReference>
<dbReference type="PANTHER" id="PTHR33993">
    <property type="entry name" value="GLYOXALASE-RELATED"/>
    <property type="match status" value="1"/>
</dbReference>
<dbReference type="InterPro" id="IPR052164">
    <property type="entry name" value="Anthracycline_SecMetBiosynth"/>
</dbReference>
<accession>A0A1I1A1G4</accession>
<feature type="domain" description="VOC" evidence="1">
    <location>
        <begin position="6"/>
        <end position="118"/>
    </location>
</feature>
<dbReference type="InterPro" id="IPR029068">
    <property type="entry name" value="Glyas_Bleomycin-R_OHBP_Dase"/>
</dbReference>
<sequence>MGLNFKLNSLYICVKDMNRAIDFYEKLLEQSVEKRDEVFSVFNINGFRFCLFNNSKMQEQVNWGDNCLPSFEVNDINKLINRLEILNAKLVFPLTKINDNLVLEFKDTEGNDIEVYCRIS</sequence>
<keyword evidence="3" id="KW-1185">Reference proteome</keyword>
<dbReference type="STRING" id="84698.SAMN04488528_102810"/>
<evidence type="ECO:0000313" key="2">
    <source>
        <dbReference type="EMBL" id="SFB31186.1"/>
    </source>
</evidence>
<dbReference type="Proteomes" id="UP000198619">
    <property type="component" value="Unassembled WGS sequence"/>
</dbReference>
<dbReference type="RefSeq" id="WP_090042401.1">
    <property type="nucleotide sequence ID" value="NZ_FOKI01000028.1"/>
</dbReference>
<dbReference type="Pfam" id="PF00903">
    <property type="entry name" value="Glyoxalase"/>
    <property type="match status" value="1"/>
</dbReference>
<dbReference type="OrthoDB" id="9804235at2"/>
<gene>
    <name evidence="2" type="ORF">SAMN04488528_102810</name>
</gene>
<reference evidence="2 3" key="1">
    <citation type="submission" date="2016-10" db="EMBL/GenBank/DDBJ databases">
        <authorList>
            <person name="de Groot N.N."/>
        </authorList>
    </citation>
    <scope>NUCLEOTIDE SEQUENCE [LARGE SCALE GENOMIC DNA]</scope>
    <source>
        <strain evidence="2 3">DSM 12271</strain>
    </source>
</reference>
<dbReference type="PROSITE" id="PS51819">
    <property type="entry name" value="VOC"/>
    <property type="match status" value="1"/>
</dbReference>
<evidence type="ECO:0000313" key="3">
    <source>
        <dbReference type="Proteomes" id="UP000198619"/>
    </source>
</evidence>
<proteinExistence type="predicted"/>
<protein>
    <recommendedName>
        <fullName evidence="1">VOC domain-containing protein</fullName>
    </recommendedName>
</protein>
<dbReference type="AlphaFoldDB" id="A0A1I1A1G4"/>
<dbReference type="Gene3D" id="3.10.180.10">
    <property type="entry name" value="2,3-Dihydroxybiphenyl 1,2-Dioxygenase, domain 1"/>
    <property type="match status" value="1"/>
</dbReference>
<organism evidence="2 3">
    <name type="scientific">Clostridium frigidicarnis</name>
    <dbReference type="NCBI Taxonomy" id="84698"/>
    <lineage>
        <taxon>Bacteria</taxon>
        <taxon>Bacillati</taxon>
        <taxon>Bacillota</taxon>
        <taxon>Clostridia</taxon>
        <taxon>Eubacteriales</taxon>
        <taxon>Clostridiaceae</taxon>
        <taxon>Clostridium</taxon>
    </lineage>
</organism>
<dbReference type="SUPFAM" id="SSF54593">
    <property type="entry name" value="Glyoxalase/Bleomycin resistance protein/Dihydroxybiphenyl dioxygenase"/>
    <property type="match status" value="1"/>
</dbReference>
<dbReference type="InterPro" id="IPR037523">
    <property type="entry name" value="VOC_core"/>
</dbReference>
<name>A0A1I1A1G4_9CLOT</name>
<dbReference type="PANTHER" id="PTHR33993:SF2">
    <property type="entry name" value="VOC DOMAIN-CONTAINING PROTEIN"/>
    <property type="match status" value="1"/>
</dbReference>